<dbReference type="Pfam" id="PF02902">
    <property type="entry name" value="Peptidase_C48"/>
    <property type="match status" value="1"/>
</dbReference>
<protein>
    <recommendedName>
        <fullName evidence="6">Ubiquitin-like protease family profile domain-containing protein</fullName>
    </recommendedName>
</protein>
<evidence type="ECO:0000256" key="2">
    <source>
        <dbReference type="ARBA" id="ARBA00022670"/>
    </source>
</evidence>
<evidence type="ECO:0000259" key="6">
    <source>
        <dbReference type="PROSITE" id="PS50600"/>
    </source>
</evidence>
<feature type="region of interest" description="Disordered" evidence="5">
    <location>
        <begin position="1"/>
        <end position="134"/>
    </location>
</feature>
<feature type="compositionally biased region" description="Polar residues" evidence="5">
    <location>
        <begin position="51"/>
        <end position="70"/>
    </location>
</feature>
<dbReference type="PROSITE" id="PS50600">
    <property type="entry name" value="ULP_PROTEASE"/>
    <property type="match status" value="1"/>
</dbReference>
<evidence type="ECO:0000256" key="1">
    <source>
        <dbReference type="ARBA" id="ARBA00005234"/>
    </source>
</evidence>
<dbReference type="EMBL" id="JABFUD020000006">
    <property type="protein sequence ID" value="KAI5078656.1"/>
    <property type="molecule type" value="Genomic_DNA"/>
</dbReference>
<dbReference type="InterPro" id="IPR003653">
    <property type="entry name" value="Peptidase_C48_C"/>
</dbReference>
<evidence type="ECO:0000256" key="3">
    <source>
        <dbReference type="ARBA" id="ARBA00022801"/>
    </source>
</evidence>
<evidence type="ECO:0000313" key="8">
    <source>
        <dbReference type="Proteomes" id="UP000886520"/>
    </source>
</evidence>
<keyword evidence="3" id="KW-0378">Hydrolase</keyword>
<evidence type="ECO:0000313" key="7">
    <source>
        <dbReference type="EMBL" id="KAI5078656.1"/>
    </source>
</evidence>
<dbReference type="Proteomes" id="UP000886520">
    <property type="component" value="Chromosome 6"/>
</dbReference>
<comment type="caution">
    <text evidence="7">The sequence shown here is derived from an EMBL/GenBank/DDBJ whole genome shotgun (WGS) entry which is preliminary data.</text>
</comment>
<evidence type="ECO:0000256" key="4">
    <source>
        <dbReference type="ARBA" id="ARBA00022807"/>
    </source>
</evidence>
<comment type="similarity">
    <text evidence="1">Belongs to the peptidase C48 family.</text>
</comment>
<feature type="compositionally biased region" description="Acidic residues" evidence="5">
    <location>
        <begin position="82"/>
        <end position="93"/>
    </location>
</feature>
<dbReference type="AlphaFoldDB" id="A0A9D4ZME1"/>
<name>A0A9D4ZME1_ADICA</name>
<feature type="compositionally biased region" description="Basic and acidic residues" evidence="5">
    <location>
        <begin position="94"/>
        <end position="121"/>
    </location>
</feature>
<feature type="compositionally biased region" description="Acidic residues" evidence="5">
    <location>
        <begin position="371"/>
        <end position="386"/>
    </location>
</feature>
<dbReference type="GO" id="GO:0008234">
    <property type="term" value="F:cysteine-type peptidase activity"/>
    <property type="evidence" value="ECO:0007669"/>
    <property type="project" value="UniProtKB-KW"/>
</dbReference>
<feature type="region of interest" description="Disordered" evidence="5">
    <location>
        <begin position="345"/>
        <end position="412"/>
    </location>
</feature>
<dbReference type="SUPFAM" id="SSF54001">
    <property type="entry name" value="Cysteine proteinases"/>
    <property type="match status" value="1"/>
</dbReference>
<feature type="region of interest" description="Disordered" evidence="5">
    <location>
        <begin position="212"/>
        <end position="235"/>
    </location>
</feature>
<accession>A0A9D4ZME1</accession>
<proteinExistence type="inferred from homology"/>
<feature type="compositionally biased region" description="Acidic residues" evidence="5">
    <location>
        <begin position="346"/>
        <end position="364"/>
    </location>
</feature>
<dbReference type="GO" id="GO:0016926">
    <property type="term" value="P:protein desumoylation"/>
    <property type="evidence" value="ECO:0007669"/>
    <property type="project" value="UniProtKB-ARBA"/>
</dbReference>
<evidence type="ECO:0000256" key="5">
    <source>
        <dbReference type="SAM" id="MobiDB-lite"/>
    </source>
</evidence>
<dbReference type="InterPro" id="IPR038765">
    <property type="entry name" value="Papain-like_cys_pep_sf"/>
</dbReference>
<reference evidence="7" key="1">
    <citation type="submission" date="2021-01" db="EMBL/GenBank/DDBJ databases">
        <title>Adiantum capillus-veneris genome.</title>
        <authorList>
            <person name="Fang Y."/>
            <person name="Liao Q."/>
        </authorList>
    </citation>
    <scope>NUCLEOTIDE SEQUENCE</scope>
    <source>
        <strain evidence="7">H3</strain>
        <tissue evidence="7">Leaf</tissue>
    </source>
</reference>
<dbReference type="Gene3D" id="3.40.395.10">
    <property type="entry name" value="Adenoviral Proteinase, Chain A"/>
    <property type="match status" value="1"/>
</dbReference>
<keyword evidence="2" id="KW-0645">Protease</keyword>
<keyword evidence="8" id="KW-1185">Reference proteome</keyword>
<dbReference type="PANTHER" id="PTHR46915:SF6">
    <property type="entry name" value="CYSTEINE PROTEINASES SUPERFAMILY PROTEIN"/>
    <property type="match status" value="1"/>
</dbReference>
<sequence length="700" mass="80294">MAPRRPHQEVQANKLVGKKHGSDLGRGTGEASPVKVPRCSPRLREKELKQTKNQPSPCSGNMAQVETPKSANPRLRKKLEGMFEEPDQNENEVDEKKAGRAKANEKNLDKEKVGEGKRDQPCVETVGDGVQNNMDSLKGEGDRGIGASSAMVEPLPYVEVFLPDGRLARQCRASDHCPQQFHFELVRLRMERHLKTEHGLDVVIPLRKGGRRSNAELGSRAKPPNARDSAQWHKQAKMRFEDRDRKFALNLKKTERLHRLRAAEKWDKLRLEFKRVSKVDFVEKIVKERMATYLASSKERMDRIQQRIDEGYEKNRRLKVLPPWLNVMMDDIEDSQPMDNFKGKELEEEEEDADDFQSDREDEEAGHYEWMEDEDIKEDKDGQEDKEECREEEGGASNAKEDSADSTSLGLGDTLPSLPLEIVDTKEVPVANTDTFSRFASMTLNVDLVHEEVAGHLPNCRSGMHYLVVILGRLGSIACITFTSDRFKLSVNVDQRLVTDILRGEASSRTIDLFGQKVHFVDSLWFTMEGRILSNFLQQQFSGVDMLELVFCFWPVICRHHWTLFALYLNRGARLLRLPGKKHYLIHFDSFKGLTNPFECLEQVQSGLRSLAEFVHDNDIRRALADSKEEIELKVVDVPQQTNAIDCGFYVMRIMRELIAGGLEDRPGRHWLTKDWFEDVDVCTLRVQLHDWCLRCLAEV</sequence>
<feature type="domain" description="Ubiquitin-like protease family profile" evidence="6">
    <location>
        <begin position="480"/>
        <end position="658"/>
    </location>
</feature>
<organism evidence="7 8">
    <name type="scientific">Adiantum capillus-veneris</name>
    <name type="common">Maidenhair fern</name>
    <dbReference type="NCBI Taxonomy" id="13818"/>
    <lineage>
        <taxon>Eukaryota</taxon>
        <taxon>Viridiplantae</taxon>
        <taxon>Streptophyta</taxon>
        <taxon>Embryophyta</taxon>
        <taxon>Tracheophyta</taxon>
        <taxon>Polypodiopsida</taxon>
        <taxon>Polypodiidae</taxon>
        <taxon>Polypodiales</taxon>
        <taxon>Pteridineae</taxon>
        <taxon>Pteridaceae</taxon>
        <taxon>Vittarioideae</taxon>
        <taxon>Adiantum</taxon>
    </lineage>
</organism>
<gene>
    <name evidence="7" type="ORF">GOP47_0006327</name>
</gene>
<keyword evidence="4" id="KW-0788">Thiol protease</keyword>
<feature type="compositionally biased region" description="Basic and acidic residues" evidence="5">
    <location>
        <begin position="387"/>
        <end position="403"/>
    </location>
</feature>
<dbReference type="GO" id="GO:0006508">
    <property type="term" value="P:proteolysis"/>
    <property type="evidence" value="ECO:0007669"/>
    <property type="project" value="UniProtKB-KW"/>
</dbReference>
<dbReference type="PANTHER" id="PTHR46915">
    <property type="entry name" value="UBIQUITIN-LIKE PROTEASE 4-RELATED"/>
    <property type="match status" value="1"/>
</dbReference>